<evidence type="ECO:0000313" key="2">
    <source>
        <dbReference type="EMBL" id="EOA91403.1"/>
    </source>
</evidence>
<dbReference type="HOGENOM" id="CLU_2039503_0_0_1"/>
<dbReference type="Proteomes" id="UP000016935">
    <property type="component" value="Unassembled WGS sequence"/>
</dbReference>
<evidence type="ECO:0000313" key="3">
    <source>
        <dbReference type="Proteomes" id="UP000016935"/>
    </source>
</evidence>
<protein>
    <recommendedName>
        <fullName evidence="4">Secreted protein</fullName>
    </recommendedName>
</protein>
<accession>R0KEV7</accession>
<proteinExistence type="predicted"/>
<dbReference type="GeneID" id="19401570"/>
<evidence type="ECO:0000256" key="1">
    <source>
        <dbReference type="SAM" id="SignalP"/>
    </source>
</evidence>
<sequence>MSVIAMEGGGLLWARLVGLVRVRVALAQAAAEHLENFGSAEAPMKMFRADEVWGCWATAHGHRTASPCLKSSWTVWCIGGPGVRGVQGPWVRRGGGRVLSELGACSSCVPGKVGGSSGFRW</sequence>
<keyword evidence="3" id="KW-1185">Reference proteome</keyword>
<reference evidence="2 3" key="2">
    <citation type="journal article" date="2013" name="PLoS Genet.">
        <title>Comparative genome structure, secondary metabolite, and effector coding capacity across Cochliobolus pathogens.</title>
        <authorList>
            <person name="Condon B.J."/>
            <person name="Leng Y."/>
            <person name="Wu D."/>
            <person name="Bushley K.E."/>
            <person name="Ohm R.A."/>
            <person name="Otillar R."/>
            <person name="Martin J."/>
            <person name="Schackwitz W."/>
            <person name="Grimwood J."/>
            <person name="MohdZainudin N."/>
            <person name="Xue C."/>
            <person name="Wang R."/>
            <person name="Manning V.A."/>
            <person name="Dhillon B."/>
            <person name="Tu Z.J."/>
            <person name="Steffenson B.J."/>
            <person name="Salamov A."/>
            <person name="Sun H."/>
            <person name="Lowry S."/>
            <person name="LaButti K."/>
            <person name="Han J."/>
            <person name="Copeland A."/>
            <person name="Lindquist E."/>
            <person name="Barry K."/>
            <person name="Schmutz J."/>
            <person name="Baker S.E."/>
            <person name="Ciuffetti L.M."/>
            <person name="Grigoriev I.V."/>
            <person name="Zhong S."/>
            <person name="Turgeon B.G."/>
        </authorList>
    </citation>
    <scope>NUCLEOTIDE SEQUENCE [LARGE SCALE GENOMIC DNA]</scope>
    <source>
        <strain evidence="3">28A</strain>
    </source>
</reference>
<evidence type="ECO:0008006" key="4">
    <source>
        <dbReference type="Google" id="ProtNLM"/>
    </source>
</evidence>
<organism evidence="2 3">
    <name type="scientific">Exserohilum turcicum (strain 28A)</name>
    <name type="common">Northern leaf blight fungus</name>
    <name type="synonym">Setosphaeria turcica</name>
    <dbReference type="NCBI Taxonomy" id="671987"/>
    <lineage>
        <taxon>Eukaryota</taxon>
        <taxon>Fungi</taxon>
        <taxon>Dikarya</taxon>
        <taxon>Ascomycota</taxon>
        <taxon>Pezizomycotina</taxon>
        <taxon>Dothideomycetes</taxon>
        <taxon>Pleosporomycetidae</taxon>
        <taxon>Pleosporales</taxon>
        <taxon>Pleosporineae</taxon>
        <taxon>Pleosporaceae</taxon>
        <taxon>Exserohilum</taxon>
    </lineage>
</organism>
<feature type="chain" id="PRO_5004354172" description="Secreted protein" evidence="1">
    <location>
        <begin position="28"/>
        <end position="121"/>
    </location>
</feature>
<reference evidence="2 3" key="1">
    <citation type="journal article" date="2012" name="PLoS Pathog.">
        <title>Diverse lifestyles and strategies of plant pathogenesis encoded in the genomes of eighteen Dothideomycetes fungi.</title>
        <authorList>
            <person name="Ohm R.A."/>
            <person name="Feau N."/>
            <person name="Henrissat B."/>
            <person name="Schoch C.L."/>
            <person name="Horwitz B.A."/>
            <person name="Barry K.W."/>
            <person name="Condon B.J."/>
            <person name="Copeland A.C."/>
            <person name="Dhillon B."/>
            <person name="Glaser F."/>
            <person name="Hesse C.N."/>
            <person name="Kosti I."/>
            <person name="LaButti K."/>
            <person name="Lindquist E.A."/>
            <person name="Lucas S."/>
            <person name="Salamov A.A."/>
            <person name="Bradshaw R.E."/>
            <person name="Ciuffetti L."/>
            <person name="Hamelin R.C."/>
            <person name="Kema G.H.J."/>
            <person name="Lawrence C."/>
            <person name="Scott J.A."/>
            <person name="Spatafora J.W."/>
            <person name="Turgeon B.G."/>
            <person name="de Wit P.J.G.M."/>
            <person name="Zhong S."/>
            <person name="Goodwin S.B."/>
            <person name="Grigoriev I.V."/>
        </authorList>
    </citation>
    <scope>NUCLEOTIDE SEQUENCE [LARGE SCALE GENOMIC DNA]</scope>
    <source>
        <strain evidence="3">28A</strain>
    </source>
</reference>
<dbReference type="EMBL" id="KB908481">
    <property type="protein sequence ID" value="EOA91403.1"/>
    <property type="molecule type" value="Genomic_DNA"/>
</dbReference>
<name>R0KEV7_EXST2</name>
<gene>
    <name evidence="2" type="ORF">SETTUDRAFT_177962</name>
</gene>
<dbReference type="AlphaFoldDB" id="R0KEV7"/>
<dbReference type="RefSeq" id="XP_008020636.1">
    <property type="nucleotide sequence ID" value="XM_008022445.1"/>
</dbReference>
<feature type="signal peptide" evidence="1">
    <location>
        <begin position="1"/>
        <end position="27"/>
    </location>
</feature>
<keyword evidence="1" id="KW-0732">Signal</keyword>